<sequence length="183" mass="18956">MSLAEALPWLGLAALPLLAAVARALIEREATRTSPVLPWQALAWDASRDAILCSLRFLLLGPPVGAAVLWLVMLATDGVGAIGSAWKAGLMMLGLGWLFGGVQALVAGAVAGLLRPLGGSVPAYAAVTVSGLLACGCMAFVFGFTEGARALERVALLLLLPALVAGPVCMWTLHRDRDRARAC</sequence>
<reference evidence="1 2" key="1">
    <citation type="submission" date="2019-10" db="EMBL/GenBank/DDBJ databases">
        <title>Lysobacter alkalisoli sp. nov., isolated from saline-alkaline soil.</title>
        <authorList>
            <person name="Sun J.-Q."/>
        </authorList>
    </citation>
    <scope>NUCLEOTIDE SEQUENCE [LARGE SCALE GENOMIC DNA]</scope>
    <source>
        <strain evidence="1 2">KCTC 42381</strain>
    </source>
</reference>
<organism evidence="1 2">
    <name type="scientific">Marilutibacter maris</name>
    <dbReference type="NCBI Taxonomy" id="1605891"/>
    <lineage>
        <taxon>Bacteria</taxon>
        <taxon>Pseudomonadati</taxon>
        <taxon>Pseudomonadota</taxon>
        <taxon>Gammaproteobacteria</taxon>
        <taxon>Lysobacterales</taxon>
        <taxon>Lysobacteraceae</taxon>
        <taxon>Marilutibacter</taxon>
    </lineage>
</organism>
<gene>
    <name evidence="1" type="ORF">FKV24_008950</name>
</gene>
<dbReference type="RefSeq" id="WP_141482138.1">
    <property type="nucleotide sequence ID" value="NZ_VICD02000139.1"/>
</dbReference>
<accession>A0A508AR09</accession>
<evidence type="ECO:0000313" key="1">
    <source>
        <dbReference type="EMBL" id="KAB8189929.1"/>
    </source>
</evidence>
<proteinExistence type="predicted"/>
<protein>
    <submittedName>
        <fullName evidence="1">Uncharacterized protein</fullName>
    </submittedName>
</protein>
<dbReference type="AlphaFoldDB" id="A0A508AR09"/>
<dbReference type="EMBL" id="VICD02000139">
    <property type="protein sequence ID" value="KAB8189929.1"/>
    <property type="molecule type" value="Genomic_DNA"/>
</dbReference>
<evidence type="ECO:0000313" key="2">
    <source>
        <dbReference type="Proteomes" id="UP000320431"/>
    </source>
</evidence>
<name>A0A508AR09_9GAMM</name>
<comment type="caution">
    <text evidence="1">The sequence shown here is derived from an EMBL/GenBank/DDBJ whole genome shotgun (WGS) entry which is preliminary data.</text>
</comment>
<dbReference type="Proteomes" id="UP000320431">
    <property type="component" value="Unassembled WGS sequence"/>
</dbReference>